<dbReference type="PANTHER" id="PTHR33937">
    <property type="entry name" value="IRON-MOLYBDENUM PROTEIN-RELATED-RELATED"/>
    <property type="match status" value="1"/>
</dbReference>
<proteinExistence type="predicted"/>
<dbReference type="InterPro" id="IPR036105">
    <property type="entry name" value="DiNase_FeMo-co_biosyn_sf"/>
</dbReference>
<dbReference type="AlphaFoldDB" id="I3VXK1"/>
<name>I3VXK1_THESW</name>
<dbReference type="KEGG" id="tsh:Tsac_2242"/>
<evidence type="ECO:0000313" key="3">
    <source>
        <dbReference type="Proteomes" id="UP000006178"/>
    </source>
</evidence>
<dbReference type="BioCyc" id="TSAC1094508:GLMA-2275-MONOMER"/>
<dbReference type="SUPFAM" id="SSF53146">
    <property type="entry name" value="Nitrogenase accessory factor-like"/>
    <property type="match status" value="1"/>
</dbReference>
<protein>
    <submittedName>
        <fullName evidence="2">Dinitrogenase iron-molybdenum cofactor biosynthesis protein</fullName>
    </submittedName>
</protein>
<organism evidence="2 3">
    <name type="scientific">Thermoanaerobacterium saccharolyticum (strain DSM 8691 / JW/SL-YS485)</name>
    <dbReference type="NCBI Taxonomy" id="1094508"/>
    <lineage>
        <taxon>Bacteria</taxon>
        <taxon>Bacillati</taxon>
        <taxon>Bacillota</taxon>
        <taxon>Clostridia</taxon>
        <taxon>Thermoanaerobacterales</taxon>
        <taxon>Thermoanaerobacteraceae</taxon>
        <taxon>Thermoanaerobacterium</taxon>
    </lineage>
</organism>
<sequence length="113" mass="12950">MMHRIAIASRDGKMVNEHFGHAKRFIIVDLYDDGNYFVREVRECINACGGDDFYDRMNIVIDKIKDCEAVFVCMIGNAAIMRLKERGIKACVNPGIIEDVLKDYLINFEGDKQ</sequence>
<evidence type="ECO:0000259" key="1">
    <source>
        <dbReference type="Pfam" id="PF02579"/>
    </source>
</evidence>
<dbReference type="EMBL" id="CP003184">
    <property type="protein sequence ID" value="AFK87246.1"/>
    <property type="molecule type" value="Genomic_DNA"/>
</dbReference>
<accession>I3VXK1</accession>
<keyword evidence="3" id="KW-1185">Reference proteome</keyword>
<dbReference type="Gene3D" id="3.30.420.130">
    <property type="entry name" value="Dinitrogenase iron-molybdenum cofactor biosynthesis domain"/>
    <property type="match status" value="1"/>
</dbReference>
<dbReference type="InterPro" id="IPR051840">
    <property type="entry name" value="NifX/NifY_domain"/>
</dbReference>
<dbReference type="RefSeq" id="WP_014759083.1">
    <property type="nucleotide sequence ID" value="NC_017992.1"/>
</dbReference>
<dbReference type="Pfam" id="PF02579">
    <property type="entry name" value="Nitro_FeMo-Co"/>
    <property type="match status" value="1"/>
</dbReference>
<dbReference type="PANTHER" id="PTHR33937:SF2">
    <property type="entry name" value="DINITROGENASE IRON-MOLYBDENUM COFACTOR BIOSYNTHESIS DOMAIN-CONTAINING PROTEIN"/>
    <property type="match status" value="1"/>
</dbReference>
<feature type="domain" description="Dinitrogenase iron-molybdenum cofactor biosynthesis" evidence="1">
    <location>
        <begin position="11"/>
        <end position="104"/>
    </location>
</feature>
<dbReference type="InterPro" id="IPR003731">
    <property type="entry name" value="Di-Nase_FeMo-co_biosynth"/>
</dbReference>
<reference evidence="2 3" key="1">
    <citation type="journal article" date="2014" name="Appl. Environ. Microbiol.">
        <title>Profile of Secreted Hydrolases, Associated Proteins, and SlpA in Thermoanaerobacterium saccharolyticum during the Degradation of Hemicellulose.</title>
        <authorList>
            <person name="Currie D.H."/>
            <person name="Guss A.M."/>
            <person name="Herring C.D."/>
            <person name="Giannone R.J."/>
            <person name="Johnson C.M."/>
            <person name="Lankford P.K."/>
            <person name="Brown S.D."/>
            <person name="Hettich R.L."/>
            <person name="Lynd L.R."/>
        </authorList>
    </citation>
    <scope>NUCLEOTIDE SEQUENCE [LARGE SCALE GENOMIC DNA]</scope>
    <source>
        <strain evidence="3">DSM 8691 / JW/SL-YS485</strain>
    </source>
</reference>
<gene>
    <name evidence="2" type="ordered locus">Tsac_2242</name>
</gene>
<dbReference type="PATRIC" id="fig|1094508.3.peg.2270"/>
<dbReference type="Proteomes" id="UP000006178">
    <property type="component" value="Chromosome"/>
</dbReference>
<dbReference type="eggNOG" id="COG1433">
    <property type="taxonomic scope" value="Bacteria"/>
</dbReference>
<evidence type="ECO:0000313" key="2">
    <source>
        <dbReference type="EMBL" id="AFK87246.1"/>
    </source>
</evidence>
<dbReference type="STRING" id="1094508.Tsac_2242"/>